<comment type="catalytic activity">
    <reaction evidence="6">
        <text>L-homocysteine + H2O = 2-oxobutanoate + hydrogen sulfide + NH4(+) + H(+)</text>
        <dbReference type="Rhea" id="RHEA:14501"/>
        <dbReference type="ChEBI" id="CHEBI:15377"/>
        <dbReference type="ChEBI" id="CHEBI:15378"/>
        <dbReference type="ChEBI" id="CHEBI:16763"/>
        <dbReference type="ChEBI" id="CHEBI:28938"/>
        <dbReference type="ChEBI" id="CHEBI:29919"/>
        <dbReference type="ChEBI" id="CHEBI:58199"/>
        <dbReference type="EC" id="4.4.1.2"/>
    </reaction>
    <physiologicalReaction direction="left-to-right" evidence="6">
        <dbReference type="Rhea" id="RHEA:14502"/>
    </physiologicalReaction>
</comment>
<dbReference type="GO" id="GO:0018826">
    <property type="term" value="F:methionine gamma-lyase activity"/>
    <property type="evidence" value="ECO:0007669"/>
    <property type="project" value="UniProtKB-EC"/>
</dbReference>
<dbReference type="GO" id="GO:0047982">
    <property type="term" value="F:homocysteine desulfhydrase activity"/>
    <property type="evidence" value="ECO:0007669"/>
    <property type="project" value="UniProtKB-EC"/>
</dbReference>
<dbReference type="Gene3D" id="3.40.640.10">
    <property type="entry name" value="Type I PLP-dependent aspartate aminotransferase-like (Major domain)"/>
    <property type="match status" value="1"/>
</dbReference>
<dbReference type="GO" id="GO:0019346">
    <property type="term" value="P:transsulfuration"/>
    <property type="evidence" value="ECO:0007669"/>
    <property type="project" value="InterPro"/>
</dbReference>
<dbReference type="Pfam" id="PF01053">
    <property type="entry name" value="Cys_Met_Meta_PP"/>
    <property type="match status" value="1"/>
</dbReference>
<dbReference type="PIRSF" id="PIRSF001434">
    <property type="entry name" value="CGS"/>
    <property type="match status" value="1"/>
</dbReference>
<keyword evidence="10" id="KW-0032">Aminotransferase</keyword>
<feature type="modified residue" description="N6-(pyridoxal phosphate)lysine" evidence="8">
    <location>
        <position position="212"/>
    </location>
</feature>
<dbReference type="FunFam" id="3.90.1150.10:FF:000033">
    <property type="entry name" value="Cystathionine gamma-synthase"/>
    <property type="match status" value="1"/>
</dbReference>
<dbReference type="InterPro" id="IPR015424">
    <property type="entry name" value="PyrdxlP-dep_Trfase"/>
</dbReference>
<dbReference type="PANTHER" id="PTHR43379">
    <property type="entry name" value="CYSTATHIONINE GAMMA-SYNTHASE"/>
    <property type="match status" value="1"/>
</dbReference>
<dbReference type="EMBL" id="JACNJN010000018">
    <property type="protein sequence ID" value="MBC8333678.1"/>
    <property type="molecule type" value="Genomic_DNA"/>
</dbReference>
<dbReference type="PROSITE" id="PS00868">
    <property type="entry name" value="CYS_MET_METAB_PP"/>
    <property type="match status" value="1"/>
</dbReference>
<evidence type="ECO:0000313" key="11">
    <source>
        <dbReference type="Proteomes" id="UP000614469"/>
    </source>
</evidence>
<comment type="caution">
    <text evidence="10">The sequence shown here is derived from an EMBL/GenBank/DDBJ whole genome shotgun (WGS) entry which is preliminary data.</text>
</comment>
<proteinExistence type="inferred from homology"/>
<dbReference type="InterPro" id="IPR044639">
    <property type="entry name" value="CGS1/2"/>
</dbReference>
<evidence type="ECO:0000256" key="7">
    <source>
        <dbReference type="ARBA" id="ARBA00052699"/>
    </source>
</evidence>
<evidence type="ECO:0000256" key="1">
    <source>
        <dbReference type="ARBA" id="ARBA00001933"/>
    </source>
</evidence>
<dbReference type="InterPro" id="IPR015422">
    <property type="entry name" value="PyrdxlP-dep_Trfase_small"/>
</dbReference>
<evidence type="ECO:0000256" key="3">
    <source>
        <dbReference type="ARBA" id="ARBA00022898"/>
    </source>
</evidence>
<comment type="similarity">
    <text evidence="2 9">Belongs to the trans-sulfuration enzymes family.</text>
</comment>
<dbReference type="InterPro" id="IPR054542">
    <property type="entry name" value="Cys_met_metab_PP"/>
</dbReference>
<dbReference type="AlphaFoldDB" id="A0A8J6NGC7"/>
<comment type="cofactor">
    <cofactor evidence="1 9">
        <name>pyridoxal 5'-phosphate</name>
        <dbReference type="ChEBI" id="CHEBI:597326"/>
    </cofactor>
</comment>
<dbReference type="SUPFAM" id="SSF53383">
    <property type="entry name" value="PLP-dependent transferases"/>
    <property type="match status" value="1"/>
</dbReference>
<comment type="catalytic activity">
    <reaction evidence="7">
        <text>L-methionine + H2O = methanethiol + 2-oxobutanoate + NH4(+)</text>
        <dbReference type="Rhea" id="RHEA:23800"/>
        <dbReference type="ChEBI" id="CHEBI:15377"/>
        <dbReference type="ChEBI" id="CHEBI:16007"/>
        <dbReference type="ChEBI" id="CHEBI:16763"/>
        <dbReference type="ChEBI" id="CHEBI:28938"/>
        <dbReference type="ChEBI" id="CHEBI:57844"/>
        <dbReference type="EC" id="4.4.1.11"/>
    </reaction>
    <physiologicalReaction direction="left-to-right" evidence="7">
        <dbReference type="Rhea" id="RHEA:23801"/>
    </physiologicalReaction>
</comment>
<evidence type="ECO:0000256" key="2">
    <source>
        <dbReference type="ARBA" id="ARBA00009077"/>
    </source>
</evidence>
<evidence type="ECO:0000313" key="10">
    <source>
        <dbReference type="EMBL" id="MBC8333678.1"/>
    </source>
</evidence>
<organism evidence="10 11">
    <name type="scientific">Candidatus Desulfolinea nitratireducens</name>
    <dbReference type="NCBI Taxonomy" id="2841698"/>
    <lineage>
        <taxon>Bacteria</taxon>
        <taxon>Bacillati</taxon>
        <taxon>Chloroflexota</taxon>
        <taxon>Anaerolineae</taxon>
        <taxon>Anaerolineales</taxon>
        <taxon>Anaerolineales incertae sedis</taxon>
        <taxon>Candidatus Desulfolinea</taxon>
    </lineage>
</organism>
<keyword evidence="3 8" id="KW-0663">Pyridoxal phosphate</keyword>
<gene>
    <name evidence="10" type="ORF">H8E29_00280</name>
</gene>
<dbReference type="CDD" id="cd00614">
    <property type="entry name" value="CGS_like"/>
    <property type="match status" value="1"/>
</dbReference>
<dbReference type="GO" id="GO:0009086">
    <property type="term" value="P:methionine biosynthetic process"/>
    <property type="evidence" value="ECO:0007669"/>
    <property type="project" value="InterPro"/>
</dbReference>
<dbReference type="Gene3D" id="3.90.1150.10">
    <property type="entry name" value="Aspartate Aminotransferase, domain 1"/>
    <property type="match status" value="1"/>
</dbReference>
<sequence length="396" mass="42937">MLKLAGPSTQSVHINGIANPYRSVGEPIVQTATYQFEDVADLCAFQEAQLSGDDHDRIEYGRYGNPTVNAVEKRIAGLENANDALLFSTGMAAITTTLLALLSSGDNIIITDDSYRRTRQFCEIYLKQMGITTTVVPMGDYEAFEAAILPNTRLVISESPTNPYLRTLDLERFVAIAKKHQVKTFIDSTFATPLNIRPLDWGVDLVVHSATKYLGGHNDILAGVVAGGSGTLKELRNALGIFGGISDPHNAALLLRGIKTLGLRVERQNQNGQAISEFLEGQPNVERVWYPGLPSHPDHEIAKQQMSGFGGVVSFTVKGDLESTSRFIDAVKIPLIAASLGAVETLIEPPAIMAYYDLTTEERLAEGISNNLVRLALGIEDAEDIIADLEQALAVV</sequence>
<dbReference type="PANTHER" id="PTHR43379:SF1">
    <property type="entry name" value="CYSTATHIONINE GAMMA-SYNTHASE 1, CHLOROPLASTIC-RELATED"/>
    <property type="match status" value="1"/>
</dbReference>
<reference evidence="10 11" key="1">
    <citation type="submission" date="2020-08" db="EMBL/GenBank/DDBJ databases">
        <title>Bridging the membrane lipid divide: bacteria of the FCB group superphylum have the potential to synthesize archaeal ether lipids.</title>
        <authorList>
            <person name="Villanueva L."/>
            <person name="Von Meijenfeldt F.A.B."/>
            <person name="Westbye A.B."/>
            <person name="Yadav S."/>
            <person name="Hopmans E.C."/>
            <person name="Dutilh B.E."/>
            <person name="Sinninghe Damste J.S."/>
        </authorList>
    </citation>
    <scope>NUCLEOTIDE SEQUENCE [LARGE SCALE GENOMIC DNA]</scope>
    <source>
        <strain evidence="10">NIOZ-UU36</strain>
    </source>
</reference>
<evidence type="ECO:0000256" key="4">
    <source>
        <dbReference type="ARBA" id="ARBA00047175"/>
    </source>
</evidence>
<evidence type="ECO:0000256" key="8">
    <source>
        <dbReference type="PIRSR" id="PIRSR001434-2"/>
    </source>
</evidence>
<dbReference type="EC" id="4.4.1.2" evidence="4"/>
<dbReference type="GO" id="GO:0008483">
    <property type="term" value="F:transaminase activity"/>
    <property type="evidence" value="ECO:0007669"/>
    <property type="project" value="UniProtKB-KW"/>
</dbReference>
<accession>A0A8J6NGC7</accession>
<protein>
    <recommendedName>
        <fullName evidence="4">homocysteine desulfhydrase</fullName>
        <ecNumber evidence="4">4.4.1.2</ecNumber>
    </recommendedName>
    <alternativeName>
        <fullName evidence="5">Homocysteine desulfhydrase</fullName>
    </alternativeName>
</protein>
<keyword evidence="10" id="KW-0808">Transferase</keyword>
<dbReference type="Proteomes" id="UP000614469">
    <property type="component" value="Unassembled WGS sequence"/>
</dbReference>
<evidence type="ECO:0000256" key="6">
    <source>
        <dbReference type="ARBA" id="ARBA00048780"/>
    </source>
</evidence>
<dbReference type="InterPro" id="IPR000277">
    <property type="entry name" value="Cys/Met-Metab_PyrdxlP-dep_enz"/>
</dbReference>
<dbReference type="InterPro" id="IPR015421">
    <property type="entry name" value="PyrdxlP-dep_Trfase_major"/>
</dbReference>
<dbReference type="GO" id="GO:0030170">
    <property type="term" value="F:pyridoxal phosphate binding"/>
    <property type="evidence" value="ECO:0007669"/>
    <property type="project" value="InterPro"/>
</dbReference>
<dbReference type="FunFam" id="3.40.640.10:FF:000046">
    <property type="entry name" value="Cystathionine gamma-lyase"/>
    <property type="match status" value="1"/>
</dbReference>
<name>A0A8J6NGC7_9CHLR</name>
<evidence type="ECO:0000256" key="9">
    <source>
        <dbReference type="RuleBase" id="RU362118"/>
    </source>
</evidence>
<dbReference type="GO" id="GO:0003962">
    <property type="term" value="F:cystathionine gamma-synthase activity"/>
    <property type="evidence" value="ECO:0007669"/>
    <property type="project" value="InterPro"/>
</dbReference>
<evidence type="ECO:0000256" key="5">
    <source>
        <dbReference type="ARBA" id="ARBA00047199"/>
    </source>
</evidence>